<dbReference type="AlphaFoldDB" id="A0A1E1W9X7"/>
<dbReference type="InterPro" id="IPR021713">
    <property type="entry name" value="Folliculin"/>
</dbReference>
<dbReference type="InterPro" id="IPR037521">
    <property type="entry name" value="FLCN/SMCR8_DENN"/>
</dbReference>
<organism evidence="2">
    <name type="scientific">Pectinophora gossypiella</name>
    <name type="common">Cotton pink bollworm</name>
    <name type="synonym">Depressaria gossypiella</name>
    <dbReference type="NCBI Taxonomy" id="13191"/>
    <lineage>
        <taxon>Eukaryota</taxon>
        <taxon>Metazoa</taxon>
        <taxon>Ecdysozoa</taxon>
        <taxon>Arthropoda</taxon>
        <taxon>Hexapoda</taxon>
        <taxon>Insecta</taxon>
        <taxon>Pterygota</taxon>
        <taxon>Neoptera</taxon>
        <taxon>Endopterygota</taxon>
        <taxon>Lepidoptera</taxon>
        <taxon>Glossata</taxon>
        <taxon>Ditrysia</taxon>
        <taxon>Gelechioidea</taxon>
        <taxon>Gelechiidae</taxon>
        <taxon>Apatetrinae</taxon>
        <taxon>Pectinophora</taxon>
    </lineage>
</organism>
<accession>A0A1E1W9X7</accession>
<dbReference type="InterPro" id="IPR044886">
    <property type="entry name" value="FLCN_DENN_C_sf"/>
</dbReference>
<dbReference type="EMBL" id="GDQN01007309">
    <property type="protein sequence ID" value="JAT83745.1"/>
    <property type="molecule type" value="Transcribed_RNA"/>
</dbReference>
<dbReference type="Pfam" id="PF11704">
    <property type="entry name" value="Folliculin"/>
    <property type="match status" value="1"/>
</dbReference>
<protein>
    <recommendedName>
        <fullName evidence="1">UDENN FLCN/SMCR8-type domain-containing protein</fullName>
    </recommendedName>
</protein>
<dbReference type="PANTHER" id="PTHR31441:SF2">
    <property type="entry name" value="FOLLICULIN"/>
    <property type="match status" value="1"/>
</dbReference>
<reference evidence="2" key="1">
    <citation type="submission" date="2015-09" db="EMBL/GenBank/DDBJ databases">
        <title>De novo assembly of Pectinophora gossypiella (Pink Bollworm) gut transcriptome.</title>
        <authorList>
            <person name="Tassone E.E."/>
        </authorList>
    </citation>
    <scope>NUCLEOTIDE SEQUENCE</scope>
</reference>
<name>A0A1E1W9X7_PECGO</name>
<dbReference type="Gene3D" id="1.10.10.1730">
    <property type="entry name" value="Folliculin"/>
    <property type="match status" value="1"/>
</dbReference>
<gene>
    <name evidence="2" type="ORF">g.4906</name>
</gene>
<dbReference type="GO" id="GO:1904263">
    <property type="term" value="P:positive regulation of TORC1 signaling"/>
    <property type="evidence" value="ECO:0007669"/>
    <property type="project" value="TreeGrafter"/>
</dbReference>
<feature type="domain" description="UDENN FLCN/SMCR8-type" evidence="1">
    <location>
        <begin position="44"/>
        <end position="432"/>
    </location>
</feature>
<dbReference type="GO" id="GO:0000122">
    <property type="term" value="P:negative regulation of transcription by RNA polymerase II"/>
    <property type="evidence" value="ECO:0007669"/>
    <property type="project" value="TreeGrafter"/>
</dbReference>
<proteinExistence type="predicted"/>
<dbReference type="PANTHER" id="PTHR31441">
    <property type="entry name" value="FOLLICULIN FAMILY MEMBER"/>
    <property type="match status" value="1"/>
</dbReference>
<dbReference type="GO" id="GO:0005829">
    <property type="term" value="C:cytosol"/>
    <property type="evidence" value="ECO:0007669"/>
    <property type="project" value="TreeGrafter"/>
</dbReference>
<sequence length="432" mass="48237">MNAIVALCHFCEAHGPRPLFCTFTTDDEKHTTESSKSCVQCSGCSSLGPETVFVSRDDDGTVYCSRESVPNADVTAFLRQAAIRSITCEVSWSKEGGVVYFSDTWGHVLSLMFQLADTRARGLKRWFSIIVLMKDKMLLLNITPLLSEHMQKIAKELQSLGEVVFNEEQKVCSQRALRLRTGRNDFGPSRSLLQLTGNEDIFKKLHSHFIWMLKAGSLNYTETLYTSQNLLQKLDPQANKGIFEENACSMSSEEECMSLRALENLVSKNTFRILLYCTLTGIDIIIKTRQTDSTAILKGLSRLQPVSSFDKCSHMRAMSHNDQVMSCTSVCVLEETENSNFCCQWPGVLPPKCPTVMNRIESAMSNPKFNDAVLHQHVKSLLLEWLGIAKAIKSAVTSSGPKSDAVVKLSQVLGVTPQDDLLVNYWISAFCK</sequence>
<dbReference type="InterPro" id="IPR037520">
    <property type="entry name" value="Folliculin/SMCR8_longin"/>
</dbReference>
<evidence type="ECO:0000259" key="1">
    <source>
        <dbReference type="PROSITE" id="PS51834"/>
    </source>
</evidence>
<dbReference type="OrthoDB" id="5599713at2759"/>
<evidence type="ECO:0000313" key="2">
    <source>
        <dbReference type="EMBL" id="JAT83745.1"/>
    </source>
</evidence>
<dbReference type="PROSITE" id="PS51834">
    <property type="entry name" value="DENN_FLCN_SMCR8"/>
    <property type="match status" value="1"/>
</dbReference>
<dbReference type="GO" id="GO:0005096">
    <property type="term" value="F:GTPase activator activity"/>
    <property type="evidence" value="ECO:0007669"/>
    <property type="project" value="InterPro"/>
</dbReference>